<dbReference type="InterPro" id="IPR001753">
    <property type="entry name" value="Enoyl-CoA_hydra/iso"/>
</dbReference>
<evidence type="ECO:0000256" key="2">
    <source>
        <dbReference type="ARBA" id="ARBA00012076"/>
    </source>
</evidence>
<comment type="similarity">
    <text evidence="1 7">Belongs to the enoyl-CoA hydratase/isomerase family.</text>
</comment>
<dbReference type="PROSITE" id="PS00166">
    <property type="entry name" value="ENOYL_COA_HYDRATASE"/>
    <property type="match status" value="1"/>
</dbReference>
<keyword evidence="3" id="KW-0443">Lipid metabolism</keyword>
<keyword evidence="4" id="KW-0456">Lyase</keyword>
<dbReference type="AlphaFoldDB" id="A0A7Y9LEF1"/>
<name>A0A7Y9LEF1_9ACTN</name>
<dbReference type="RefSeq" id="WP_179755626.1">
    <property type="nucleotide sequence ID" value="NZ_JACCBU010000001.1"/>
</dbReference>
<sequence length="259" mass="26810">MTQPVETRPAAEHVTELILNRAEALNAISTALAESITTACAAVSQGAATDVVVITSASEKAFSVGADLKERAGFSDDQLGRQRPVLRAAFAAVRELPMPVIAVVEGYALGGGCELALAADVIIAGADATFGLPETSVGLVPGGGGTQALPRRVGPARAAELIFTGRRVPADEAGRIGLADRVVPAGTARAAALELAASIASNSPLAVRAAKKALRDGADRPWSEALEVEDRAWRAAAFSADRREGIAAFVEKRRPEWVR</sequence>
<evidence type="ECO:0000256" key="3">
    <source>
        <dbReference type="ARBA" id="ARBA00023098"/>
    </source>
</evidence>
<dbReference type="Gene3D" id="1.10.12.10">
    <property type="entry name" value="Lyase 2-enoyl-coa Hydratase, Chain A, domain 2"/>
    <property type="match status" value="1"/>
</dbReference>
<dbReference type="GO" id="GO:0004300">
    <property type="term" value="F:enoyl-CoA hydratase activity"/>
    <property type="evidence" value="ECO:0007669"/>
    <property type="project" value="UniProtKB-EC"/>
</dbReference>
<dbReference type="InterPro" id="IPR018376">
    <property type="entry name" value="Enoyl-CoA_hyd/isom_CS"/>
</dbReference>
<proteinExistence type="inferred from homology"/>
<dbReference type="PANTHER" id="PTHR11941">
    <property type="entry name" value="ENOYL-COA HYDRATASE-RELATED"/>
    <property type="match status" value="1"/>
</dbReference>
<dbReference type="EC" id="4.2.1.17" evidence="2"/>
<evidence type="ECO:0000256" key="6">
    <source>
        <dbReference type="ARBA" id="ARBA00023717"/>
    </source>
</evidence>
<protein>
    <recommendedName>
        <fullName evidence="2">enoyl-CoA hydratase</fullName>
        <ecNumber evidence="2">4.2.1.17</ecNumber>
    </recommendedName>
</protein>
<evidence type="ECO:0000256" key="4">
    <source>
        <dbReference type="ARBA" id="ARBA00023239"/>
    </source>
</evidence>
<organism evidence="8 9">
    <name type="scientific">Microlunatus parietis</name>
    <dbReference type="NCBI Taxonomy" id="682979"/>
    <lineage>
        <taxon>Bacteria</taxon>
        <taxon>Bacillati</taxon>
        <taxon>Actinomycetota</taxon>
        <taxon>Actinomycetes</taxon>
        <taxon>Propionibacteriales</taxon>
        <taxon>Propionibacteriaceae</taxon>
        <taxon>Microlunatus</taxon>
    </lineage>
</organism>
<comment type="catalytic activity">
    <reaction evidence="6">
        <text>a 4-saturated-(3S)-3-hydroxyacyl-CoA = a (3E)-enoyl-CoA + H2O</text>
        <dbReference type="Rhea" id="RHEA:20724"/>
        <dbReference type="ChEBI" id="CHEBI:15377"/>
        <dbReference type="ChEBI" id="CHEBI:58521"/>
        <dbReference type="ChEBI" id="CHEBI:137480"/>
        <dbReference type="EC" id="4.2.1.17"/>
    </reaction>
</comment>
<dbReference type="InterPro" id="IPR014748">
    <property type="entry name" value="Enoyl-CoA_hydra_C"/>
</dbReference>
<dbReference type="GO" id="GO:0006635">
    <property type="term" value="P:fatty acid beta-oxidation"/>
    <property type="evidence" value="ECO:0007669"/>
    <property type="project" value="TreeGrafter"/>
</dbReference>
<evidence type="ECO:0000256" key="1">
    <source>
        <dbReference type="ARBA" id="ARBA00005254"/>
    </source>
</evidence>
<dbReference type="SUPFAM" id="SSF52096">
    <property type="entry name" value="ClpP/crotonase"/>
    <property type="match status" value="1"/>
</dbReference>
<dbReference type="Pfam" id="PF00378">
    <property type="entry name" value="ECH_1"/>
    <property type="match status" value="1"/>
</dbReference>
<dbReference type="FunFam" id="3.90.226.10:FF:000009">
    <property type="entry name" value="Carnitinyl-CoA dehydratase"/>
    <property type="match status" value="1"/>
</dbReference>
<dbReference type="PANTHER" id="PTHR11941:SF169">
    <property type="entry name" value="(7AS)-7A-METHYL-1,5-DIOXO-2,3,5,6,7,7A-HEXAHYDRO-1H-INDENE-CARBOXYL-COA HYDROLASE"/>
    <property type="match status" value="1"/>
</dbReference>
<reference evidence="8 9" key="1">
    <citation type="submission" date="2020-07" db="EMBL/GenBank/DDBJ databases">
        <title>Sequencing the genomes of 1000 actinobacteria strains.</title>
        <authorList>
            <person name="Klenk H.-P."/>
        </authorList>
    </citation>
    <scope>NUCLEOTIDE SEQUENCE [LARGE SCALE GENOMIC DNA]</scope>
    <source>
        <strain evidence="8 9">DSM 22083</strain>
    </source>
</reference>
<evidence type="ECO:0000313" key="9">
    <source>
        <dbReference type="Proteomes" id="UP000569914"/>
    </source>
</evidence>
<evidence type="ECO:0000256" key="7">
    <source>
        <dbReference type="RuleBase" id="RU003707"/>
    </source>
</evidence>
<comment type="catalytic activity">
    <reaction evidence="5">
        <text>a (3S)-3-hydroxyacyl-CoA = a (2E)-enoyl-CoA + H2O</text>
        <dbReference type="Rhea" id="RHEA:16105"/>
        <dbReference type="ChEBI" id="CHEBI:15377"/>
        <dbReference type="ChEBI" id="CHEBI:57318"/>
        <dbReference type="ChEBI" id="CHEBI:58856"/>
        <dbReference type="EC" id="4.2.1.17"/>
    </reaction>
</comment>
<comment type="caution">
    <text evidence="8">The sequence shown here is derived from an EMBL/GenBank/DDBJ whole genome shotgun (WGS) entry which is preliminary data.</text>
</comment>
<gene>
    <name evidence="8" type="ORF">BKA15_005159</name>
</gene>
<evidence type="ECO:0000256" key="5">
    <source>
        <dbReference type="ARBA" id="ARBA00023709"/>
    </source>
</evidence>
<dbReference type="FunFam" id="1.10.12.10:FF:000001">
    <property type="entry name" value="Probable enoyl-CoA hydratase, mitochondrial"/>
    <property type="match status" value="1"/>
</dbReference>
<accession>A0A7Y9LEF1</accession>
<evidence type="ECO:0000313" key="8">
    <source>
        <dbReference type="EMBL" id="NYE73830.1"/>
    </source>
</evidence>
<dbReference type="Gene3D" id="3.90.226.10">
    <property type="entry name" value="2-enoyl-CoA Hydratase, Chain A, domain 1"/>
    <property type="match status" value="1"/>
</dbReference>
<dbReference type="Proteomes" id="UP000569914">
    <property type="component" value="Unassembled WGS sequence"/>
</dbReference>
<keyword evidence="9" id="KW-1185">Reference proteome</keyword>
<dbReference type="EMBL" id="JACCBU010000001">
    <property type="protein sequence ID" value="NYE73830.1"/>
    <property type="molecule type" value="Genomic_DNA"/>
</dbReference>
<dbReference type="InterPro" id="IPR029045">
    <property type="entry name" value="ClpP/crotonase-like_dom_sf"/>
</dbReference>
<dbReference type="CDD" id="cd06558">
    <property type="entry name" value="crotonase-like"/>
    <property type="match status" value="1"/>
</dbReference>